<evidence type="ECO:0000313" key="1">
    <source>
        <dbReference type="EMBL" id="PHN07643.1"/>
    </source>
</evidence>
<dbReference type="Proteomes" id="UP000223913">
    <property type="component" value="Unassembled WGS sequence"/>
</dbReference>
<proteinExistence type="predicted"/>
<dbReference type="PROSITE" id="PS51257">
    <property type="entry name" value="PROKAR_LIPOPROTEIN"/>
    <property type="match status" value="1"/>
</dbReference>
<name>A0A2D0NIR0_FLAN2</name>
<accession>A0A2D0NIR0</accession>
<sequence>MKLSKSLLQAIALGVTISATTTSCSLFENSDVKPNLHDKTCAEDCQLDHRNSEGSTDWSNCPGCGMG</sequence>
<reference evidence="1 2" key="1">
    <citation type="submission" date="2017-10" db="EMBL/GenBank/DDBJ databases">
        <title>The draft genome sequence of Lewinella nigricans NBRC 102662.</title>
        <authorList>
            <person name="Wang K."/>
        </authorList>
    </citation>
    <scope>NUCLEOTIDE SEQUENCE [LARGE SCALE GENOMIC DNA]</scope>
    <source>
        <strain evidence="1 2">NBRC 102662</strain>
    </source>
</reference>
<dbReference type="EMBL" id="PDUD01000009">
    <property type="protein sequence ID" value="PHN07643.1"/>
    <property type="molecule type" value="Genomic_DNA"/>
</dbReference>
<evidence type="ECO:0008006" key="3">
    <source>
        <dbReference type="Google" id="ProtNLM"/>
    </source>
</evidence>
<keyword evidence="2" id="KW-1185">Reference proteome</keyword>
<evidence type="ECO:0000313" key="2">
    <source>
        <dbReference type="Proteomes" id="UP000223913"/>
    </source>
</evidence>
<gene>
    <name evidence="1" type="ORF">CRP01_05965</name>
</gene>
<protein>
    <recommendedName>
        <fullName evidence="3">Lipoprotein</fullName>
    </recommendedName>
</protein>
<organism evidence="1 2">
    <name type="scientific">Flavilitoribacter nigricans (strain ATCC 23147 / DSM 23189 / NBRC 102662 / NCIMB 1420 / SS-2)</name>
    <name type="common">Lewinella nigricans</name>
    <dbReference type="NCBI Taxonomy" id="1122177"/>
    <lineage>
        <taxon>Bacteria</taxon>
        <taxon>Pseudomonadati</taxon>
        <taxon>Bacteroidota</taxon>
        <taxon>Saprospiria</taxon>
        <taxon>Saprospirales</taxon>
        <taxon>Lewinellaceae</taxon>
        <taxon>Flavilitoribacter</taxon>
    </lineage>
</organism>
<comment type="caution">
    <text evidence="1">The sequence shown here is derived from an EMBL/GenBank/DDBJ whole genome shotgun (WGS) entry which is preliminary data.</text>
</comment>
<dbReference type="RefSeq" id="WP_099149091.1">
    <property type="nucleotide sequence ID" value="NZ_PDUD01000009.1"/>
</dbReference>
<dbReference type="OrthoDB" id="1495996at2"/>
<dbReference type="AlphaFoldDB" id="A0A2D0NIR0"/>